<accession>A0A7G6WVR6</accession>
<gene>
    <name evidence="3" type="ORF">F1D05_09520</name>
</gene>
<dbReference type="RefSeq" id="WP_185446942.1">
    <property type="nucleotide sequence ID" value="NZ_CP043661.1"/>
</dbReference>
<evidence type="ECO:0000256" key="1">
    <source>
        <dbReference type="SAM" id="MobiDB-lite"/>
    </source>
</evidence>
<feature type="domain" description="HTH cro/C1-type" evidence="2">
    <location>
        <begin position="14"/>
        <end position="73"/>
    </location>
</feature>
<dbReference type="Gene3D" id="1.10.260.40">
    <property type="entry name" value="lambda repressor-like DNA-binding domains"/>
    <property type="match status" value="1"/>
</dbReference>
<dbReference type="GO" id="GO:0003677">
    <property type="term" value="F:DNA binding"/>
    <property type="evidence" value="ECO:0007669"/>
    <property type="project" value="InterPro"/>
</dbReference>
<dbReference type="InterPro" id="IPR001387">
    <property type="entry name" value="Cro/C1-type_HTH"/>
</dbReference>
<sequence length="126" mass="14365">MTTLPSDTFARRAREERERQRMSQEKLAKGMSEELGITIYQTAVTRIEQQTRAIQLDEAVAIATVLNVPLAALLSEQSVEENDALKQQYLAELAAELHQWEQSRQTIGRLTRLVQSLSWPREADGR</sequence>
<dbReference type="Pfam" id="PF01381">
    <property type="entry name" value="HTH_3"/>
    <property type="match status" value="1"/>
</dbReference>
<dbReference type="CDD" id="cd00093">
    <property type="entry name" value="HTH_XRE"/>
    <property type="match status" value="1"/>
</dbReference>
<dbReference type="KEGG" id="kqi:F1D05_09520"/>
<dbReference type="PROSITE" id="PS50943">
    <property type="entry name" value="HTH_CROC1"/>
    <property type="match status" value="1"/>
</dbReference>
<feature type="compositionally biased region" description="Basic and acidic residues" evidence="1">
    <location>
        <begin position="9"/>
        <end position="27"/>
    </location>
</feature>
<dbReference type="SUPFAM" id="SSF47413">
    <property type="entry name" value="lambda repressor-like DNA-binding domains"/>
    <property type="match status" value="1"/>
</dbReference>
<evidence type="ECO:0000313" key="3">
    <source>
        <dbReference type="EMBL" id="QNE18081.1"/>
    </source>
</evidence>
<dbReference type="InterPro" id="IPR010982">
    <property type="entry name" value="Lambda_DNA-bd_dom_sf"/>
</dbReference>
<evidence type="ECO:0000313" key="4">
    <source>
        <dbReference type="Proteomes" id="UP000515563"/>
    </source>
</evidence>
<keyword evidence="4" id="KW-1185">Reference proteome</keyword>
<dbReference type="Proteomes" id="UP000515563">
    <property type="component" value="Chromosome"/>
</dbReference>
<proteinExistence type="predicted"/>
<dbReference type="AlphaFoldDB" id="A0A7G6WVR6"/>
<protein>
    <submittedName>
        <fullName evidence="3">Helix-turn-helix transcriptional regulator</fullName>
    </submittedName>
</protein>
<reference evidence="4" key="1">
    <citation type="submission" date="2019-09" db="EMBL/GenBank/DDBJ databases">
        <title>Antimicrobial potential of Antarctic Bacteria.</title>
        <authorList>
            <person name="Benaud N."/>
            <person name="Edwards R.J."/>
            <person name="Ferrari B.C."/>
        </authorList>
    </citation>
    <scope>NUCLEOTIDE SEQUENCE [LARGE SCALE GENOMIC DNA]</scope>
    <source>
        <strain evidence="4">SPB151</strain>
    </source>
</reference>
<dbReference type="EMBL" id="CP043661">
    <property type="protein sequence ID" value="QNE18081.1"/>
    <property type="molecule type" value="Genomic_DNA"/>
</dbReference>
<dbReference type="SMART" id="SM00530">
    <property type="entry name" value="HTH_XRE"/>
    <property type="match status" value="1"/>
</dbReference>
<organism evidence="3 4">
    <name type="scientific">Kribbella qitaiheensis</name>
    <dbReference type="NCBI Taxonomy" id="1544730"/>
    <lineage>
        <taxon>Bacteria</taxon>
        <taxon>Bacillati</taxon>
        <taxon>Actinomycetota</taxon>
        <taxon>Actinomycetes</taxon>
        <taxon>Propionibacteriales</taxon>
        <taxon>Kribbellaceae</taxon>
        <taxon>Kribbella</taxon>
    </lineage>
</organism>
<evidence type="ECO:0000259" key="2">
    <source>
        <dbReference type="PROSITE" id="PS50943"/>
    </source>
</evidence>
<feature type="region of interest" description="Disordered" evidence="1">
    <location>
        <begin position="1"/>
        <end position="27"/>
    </location>
</feature>
<reference evidence="3 4" key="2">
    <citation type="journal article" date="2020" name="Microbiol. Resour. Announc.">
        <title>Antarctic desert soil bacteria exhibit high novel natural product potential, evaluated through long-read genome sequencing and comparative genomics.</title>
        <authorList>
            <person name="Benaud N."/>
            <person name="Edwards R.J."/>
            <person name="Amos T.G."/>
            <person name="D'Agostino P.M."/>
            <person name="Gutierrez-Chavez C."/>
            <person name="Montgomery K."/>
            <person name="Nicetic I."/>
            <person name="Ferrari B.C."/>
        </authorList>
    </citation>
    <scope>NUCLEOTIDE SEQUENCE [LARGE SCALE GENOMIC DNA]</scope>
    <source>
        <strain evidence="3 4">SPB151</strain>
    </source>
</reference>
<name>A0A7G6WVR6_9ACTN</name>